<dbReference type="SUPFAM" id="SSF53474">
    <property type="entry name" value="alpha/beta-Hydrolases"/>
    <property type="match status" value="1"/>
</dbReference>
<evidence type="ECO:0000313" key="8">
    <source>
        <dbReference type="Proteomes" id="UP000275267"/>
    </source>
</evidence>
<evidence type="ECO:0000256" key="1">
    <source>
        <dbReference type="ARBA" id="ARBA00011079"/>
    </source>
</evidence>
<dbReference type="FunFam" id="1.20.120.980:FF:000001">
    <property type="entry name" value="Dipeptidyl peptidase 7"/>
    <property type="match status" value="1"/>
</dbReference>
<name>A0A3L6PEM0_PANMI</name>
<dbReference type="GO" id="GO:0006508">
    <property type="term" value="P:proteolysis"/>
    <property type="evidence" value="ECO:0007669"/>
    <property type="project" value="UniProtKB-KW"/>
</dbReference>
<evidence type="ECO:0000256" key="6">
    <source>
        <dbReference type="SAM" id="SignalP"/>
    </source>
</evidence>
<keyword evidence="8" id="KW-1185">Reference proteome</keyword>
<protein>
    <submittedName>
        <fullName evidence="7">Lysosomal Pro-X carboxypeptidase</fullName>
    </submittedName>
</protein>
<keyword evidence="4" id="KW-0378">Hydrolase</keyword>
<dbReference type="AlphaFoldDB" id="A0A3L6PEM0"/>
<dbReference type="EMBL" id="PQIB02000018">
    <property type="protein sequence ID" value="RLM54694.1"/>
    <property type="molecule type" value="Genomic_DNA"/>
</dbReference>
<organism evidence="7 8">
    <name type="scientific">Panicum miliaceum</name>
    <name type="common">Proso millet</name>
    <name type="synonym">Broomcorn millet</name>
    <dbReference type="NCBI Taxonomy" id="4540"/>
    <lineage>
        <taxon>Eukaryota</taxon>
        <taxon>Viridiplantae</taxon>
        <taxon>Streptophyta</taxon>
        <taxon>Embryophyta</taxon>
        <taxon>Tracheophyta</taxon>
        <taxon>Spermatophyta</taxon>
        <taxon>Magnoliopsida</taxon>
        <taxon>Liliopsida</taxon>
        <taxon>Poales</taxon>
        <taxon>Poaceae</taxon>
        <taxon>PACMAD clade</taxon>
        <taxon>Panicoideae</taxon>
        <taxon>Panicodae</taxon>
        <taxon>Paniceae</taxon>
        <taxon>Panicinae</taxon>
        <taxon>Panicum</taxon>
        <taxon>Panicum sect. Panicum</taxon>
    </lineage>
</organism>
<dbReference type="STRING" id="4540.A0A3L6PEM0"/>
<dbReference type="GO" id="GO:0004180">
    <property type="term" value="F:carboxypeptidase activity"/>
    <property type="evidence" value="ECO:0007669"/>
    <property type="project" value="UniProtKB-KW"/>
</dbReference>
<evidence type="ECO:0000256" key="2">
    <source>
        <dbReference type="ARBA" id="ARBA00022670"/>
    </source>
</evidence>
<reference evidence="8" key="1">
    <citation type="journal article" date="2019" name="Nat. Commun.">
        <title>The genome of broomcorn millet.</title>
        <authorList>
            <person name="Zou C."/>
            <person name="Miki D."/>
            <person name="Li D."/>
            <person name="Tang Q."/>
            <person name="Xiao L."/>
            <person name="Rajput S."/>
            <person name="Deng P."/>
            <person name="Jia W."/>
            <person name="Huang R."/>
            <person name="Zhang M."/>
            <person name="Sun Y."/>
            <person name="Hu J."/>
            <person name="Fu X."/>
            <person name="Schnable P.S."/>
            <person name="Li F."/>
            <person name="Zhang H."/>
            <person name="Feng B."/>
            <person name="Zhu X."/>
            <person name="Liu R."/>
            <person name="Schnable J.C."/>
            <person name="Zhu J.-K."/>
            <person name="Zhang H."/>
        </authorList>
    </citation>
    <scope>NUCLEOTIDE SEQUENCE [LARGE SCALE GENOMIC DNA]</scope>
</reference>
<comment type="caution">
    <text evidence="7">The sequence shown here is derived from an EMBL/GenBank/DDBJ whole genome shotgun (WGS) entry which is preliminary data.</text>
</comment>
<evidence type="ECO:0000256" key="5">
    <source>
        <dbReference type="ARBA" id="ARBA00023180"/>
    </source>
</evidence>
<dbReference type="PANTHER" id="PTHR11010">
    <property type="entry name" value="PROTEASE S28 PRO-X CARBOXYPEPTIDASE-RELATED"/>
    <property type="match status" value="1"/>
</dbReference>
<evidence type="ECO:0000256" key="3">
    <source>
        <dbReference type="ARBA" id="ARBA00022729"/>
    </source>
</evidence>
<sequence length="531" mass="58628">MVAPSLVAFLPPLLPILVAAISPEPTVAAHSHSKPKPFPPLTPLRMQALLRHERGSSSRGGKLVVTAAADGTSSTAANPFTAHYFPQELDHFTFTPNASMLFYQKYLVNDTFWRRPSGGKGAAAGPLFVYTGNEGDIEWFATNTGFMFDIAPKFGALLVFIEHRFYGESTPFGNNADNFSKTLGYLTSTQALADYAILITSLKRNLSAEDAPVVVFGGSYGGSKSFLNHGLKYPHIAIGALASSAPILQFDYITPSNSFYDAISQDYKSESLNCFAVIKATWDVLDERGSSDKGLLELSKLTVKYADSIGGWLEIAFIYTAMVHYPTPANFLENLPAYPVKEMCKIIDGFPANADILEKVFAAASLYYNYTGDQTCNQIEYEDSSHSSVLSDWGWQACTEMIMPMSRSNESMFPPSTFSYDDVSNACLQLNGVPSRPHWITTEYGGHKIDKVLKRFGSNIIFSNGMRDPWSRGGVLKNISSSIVALVTEKGAHHLDLRSETKDDPDWVVEQRRQEVEIIQGWIDQYHQDMA</sequence>
<evidence type="ECO:0000256" key="4">
    <source>
        <dbReference type="ARBA" id="ARBA00022801"/>
    </source>
</evidence>
<dbReference type="InterPro" id="IPR008758">
    <property type="entry name" value="Peptidase_S28"/>
</dbReference>
<dbReference type="GO" id="GO:0070008">
    <property type="term" value="F:serine-type exopeptidase activity"/>
    <property type="evidence" value="ECO:0007669"/>
    <property type="project" value="InterPro"/>
</dbReference>
<keyword evidence="3 6" id="KW-0732">Signal</keyword>
<accession>A0A3L6PEM0</accession>
<keyword evidence="5" id="KW-0325">Glycoprotein</keyword>
<dbReference type="Gene3D" id="3.40.50.1820">
    <property type="entry name" value="alpha/beta hydrolase"/>
    <property type="match status" value="1"/>
</dbReference>
<keyword evidence="2" id="KW-0645">Protease</keyword>
<dbReference type="InterPro" id="IPR042269">
    <property type="entry name" value="Ser_carbopepase_S28_SKS"/>
</dbReference>
<dbReference type="GO" id="GO:0008239">
    <property type="term" value="F:dipeptidyl-peptidase activity"/>
    <property type="evidence" value="ECO:0007669"/>
    <property type="project" value="TreeGrafter"/>
</dbReference>
<dbReference type="PANTHER" id="PTHR11010:SF31">
    <property type="entry name" value="ALPHA_BETA-HYDROLASES SUPERFAMILY PROTEIN"/>
    <property type="match status" value="1"/>
</dbReference>
<dbReference type="Pfam" id="PF05577">
    <property type="entry name" value="Peptidase_S28"/>
    <property type="match status" value="1"/>
</dbReference>
<feature type="signal peptide" evidence="6">
    <location>
        <begin position="1"/>
        <end position="20"/>
    </location>
</feature>
<feature type="chain" id="PRO_5017951587" evidence="6">
    <location>
        <begin position="21"/>
        <end position="531"/>
    </location>
</feature>
<evidence type="ECO:0000313" key="7">
    <source>
        <dbReference type="EMBL" id="RLM54694.1"/>
    </source>
</evidence>
<dbReference type="OrthoDB" id="2130629at2759"/>
<gene>
    <name evidence="7" type="ORF">C2845_PM10G17410</name>
</gene>
<proteinExistence type="inferred from homology"/>
<keyword evidence="7" id="KW-0121">Carboxypeptidase</keyword>
<dbReference type="Gene3D" id="1.20.120.980">
    <property type="entry name" value="Serine carboxypeptidase S28, SKS domain"/>
    <property type="match status" value="1"/>
</dbReference>
<dbReference type="InterPro" id="IPR029058">
    <property type="entry name" value="AB_hydrolase_fold"/>
</dbReference>
<comment type="similarity">
    <text evidence="1">Belongs to the peptidase S28 family.</text>
</comment>
<dbReference type="Proteomes" id="UP000275267">
    <property type="component" value="Unassembled WGS sequence"/>
</dbReference>